<reference evidence="5 6" key="1">
    <citation type="submission" date="2014-11" db="EMBL/GenBank/DDBJ databases">
        <title>Genetic blueprint of the zoonotic pathogen Toxocara canis.</title>
        <authorList>
            <person name="Zhu X.-Q."/>
            <person name="Korhonen P.K."/>
            <person name="Cai H."/>
            <person name="Young N.D."/>
            <person name="Nejsum P."/>
            <person name="von Samson-Himmelstjerna G."/>
            <person name="Boag P.R."/>
            <person name="Tan P."/>
            <person name="Li Q."/>
            <person name="Min J."/>
            <person name="Yang Y."/>
            <person name="Wang X."/>
            <person name="Fang X."/>
            <person name="Hall R.S."/>
            <person name="Hofmann A."/>
            <person name="Sternberg P.W."/>
            <person name="Jex A.R."/>
            <person name="Gasser R.B."/>
        </authorList>
    </citation>
    <scope>NUCLEOTIDE SEQUENCE [LARGE SCALE GENOMIC DNA]</scope>
    <source>
        <strain evidence="5">PN_DK_2014</strain>
    </source>
</reference>
<evidence type="ECO:0000256" key="3">
    <source>
        <dbReference type="SAM" id="MobiDB-lite"/>
    </source>
</evidence>
<sequence>MASAPNYDGEDDKRAPNIIRSPPMPYVGEIPGGLFPGRAILIKGSVLPSSDVKRFEVDLCCGLLVMGDHQDNKALHFNPRFETSTSWLSGKGDHQIVLNSLVNNRWGVEERYANVFKEGRPFSLRILVLADYFKVAVDGRHLCDYLYRIGISDVQTIFITGNVHIDLIEFQGERPRKADTESPICHGPIRKPKLPFIIHLEKGFFVGSKLTITATPLMNADNFYVNFLHDQEYFLHFRVDFPRGKHELCETSQGSVVRNSTYAGVWQREERQMSQFPFTRGVTFDMVFKADFFAIMIEINGEHFTKFVYRGDVLLNNVNKIELKGDVAVQMVVLK</sequence>
<organism evidence="5 6">
    <name type="scientific">Toxocara canis</name>
    <name type="common">Canine roundworm</name>
    <dbReference type="NCBI Taxonomy" id="6265"/>
    <lineage>
        <taxon>Eukaryota</taxon>
        <taxon>Metazoa</taxon>
        <taxon>Ecdysozoa</taxon>
        <taxon>Nematoda</taxon>
        <taxon>Chromadorea</taxon>
        <taxon>Rhabditida</taxon>
        <taxon>Spirurina</taxon>
        <taxon>Ascaridomorpha</taxon>
        <taxon>Ascaridoidea</taxon>
        <taxon>Toxocaridae</taxon>
        <taxon>Toxocara</taxon>
    </lineage>
</organism>
<evidence type="ECO:0000259" key="4">
    <source>
        <dbReference type="PROSITE" id="PS51304"/>
    </source>
</evidence>
<name>A0A0B2VH53_TOXCA</name>
<comment type="caution">
    <text evidence="5">The sequence shown here is derived from an EMBL/GenBank/DDBJ whole genome shotgun (WGS) entry which is preliminary data.</text>
</comment>
<dbReference type="Gene3D" id="2.60.120.200">
    <property type="match status" value="2"/>
</dbReference>
<dbReference type="AlphaFoldDB" id="A0A0B2VH53"/>
<dbReference type="InterPro" id="IPR001079">
    <property type="entry name" value="Galectin_CRD"/>
</dbReference>
<feature type="domain" description="Galectin" evidence="4">
    <location>
        <begin position="196"/>
        <end position="335"/>
    </location>
</feature>
<keyword evidence="6" id="KW-1185">Reference proteome</keyword>
<proteinExistence type="predicted"/>
<dbReference type="PANTHER" id="PTHR11346">
    <property type="entry name" value="GALECTIN"/>
    <property type="match status" value="1"/>
</dbReference>
<dbReference type="CDD" id="cd00070">
    <property type="entry name" value="GLECT"/>
    <property type="match status" value="2"/>
</dbReference>
<dbReference type="InterPro" id="IPR044156">
    <property type="entry name" value="Galectin-like"/>
</dbReference>
<evidence type="ECO:0000256" key="2">
    <source>
        <dbReference type="RuleBase" id="RU102079"/>
    </source>
</evidence>
<dbReference type="Proteomes" id="UP000031036">
    <property type="component" value="Unassembled WGS sequence"/>
</dbReference>
<dbReference type="EMBL" id="JPKZ01001646">
    <property type="protein sequence ID" value="KHN80888.1"/>
    <property type="molecule type" value="Genomic_DNA"/>
</dbReference>
<dbReference type="PANTHER" id="PTHR11346:SF171">
    <property type="entry name" value="GALECTIN"/>
    <property type="match status" value="1"/>
</dbReference>
<dbReference type="InterPro" id="IPR013320">
    <property type="entry name" value="ConA-like_dom_sf"/>
</dbReference>
<gene>
    <name evidence="5" type="primary">LGALS8</name>
    <name evidence="5" type="ORF">Tcan_05495</name>
</gene>
<dbReference type="OMA" id="EHFFHFR"/>
<evidence type="ECO:0000256" key="1">
    <source>
        <dbReference type="ARBA" id="ARBA00022734"/>
    </source>
</evidence>
<keyword evidence="1 2" id="KW-0430">Lectin</keyword>
<dbReference type="PROSITE" id="PS51304">
    <property type="entry name" value="GALECTIN"/>
    <property type="match status" value="2"/>
</dbReference>
<evidence type="ECO:0000313" key="5">
    <source>
        <dbReference type="EMBL" id="KHN80888.1"/>
    </source>
</evidence>
<dbReference type="Pfam" id="PF00337">
    <property type="entry name" value="Gal-bind_lectin"/>
    <property type="match status" value="2"/>
</dbReference>
<dbReference type="SUPFAM" id="SSF49899">
    <property type="entry name" value="Concanavalin A-like lectins/glucanases"/>
    <property type="match status" value="2"/>
</dbReference>
<feature type="domain" description="Galectin" evidence="4">
    <location>
        <begin position="26"/>
        <end position="171"/>
    </location>
</feature>
<protein>
    <recommendedName>
        <fullName evidence="2">Galectin</fullName>
    </recommendedName>
</protein>
<evidence type="ECO:0000313" key="6">
    <source>
        <dbReference type="Proteomes" id="UP000031036"/>
    </source>
</evidence>
<dbReference type="SMART" id="SM00908">
    <property type="entry name" value="Gal-bind_lectin"/>
    <property type="match status" value="2"/>
</dbReference>
<dbReference type="SMART" id="SM00276">
    <property type="entry name" value="GLECT"/>
    <property type="match status" value="2"/>
</dbReference>
<dbReference type="OrthoDB" id="6251307at2759"/>
<dbReference type="GO" id="GO:0030246">
    <property type="term" value="F:carbohydrate binding"/>
    <property type="evidence" value="ECO:0007669"/>
    <property type="project" value="UniProtKB-UniRule"/>
</dbReference>
<dbReference type="GO" id="GO:0016936">
    <property type="term" value="F:galactoside binding"/>
    <property type="evidence" value="ECO:0007669"/>
    <property type="project" value="TreeGrafter"/>
</dbReference>
<dbReference type="STRING" id="6265.A0A0B2VH53"/>
<feature type="region of interest" description="Disordered" evidence="3">
    <location>
        <begin position="1"/>
        <end position="21"/>
    </location>
</feature>
<accession>A0A0B2VH53</accession>